<dbReference type="EMBL" id="VOUP01000056">
    <property type="protein sequence ID" value="TXE22173.1"/>
    <property type="molecule type" value="Genomic_DNA"/>
</dbReference>
<name>A0A9X9BZ75_9GAMM</name>
<organism evidence="2 3">
    <name type="scientific">Serratia ureilytica</name>
    <dbReference type="NCBI Taxonomy" id="300181"/>
    <lineage>
        <taxon>Bacteria</taxon>
        <taxon>Pseudomonadati</taxon>
        <taxon>Pseudomonadota</taxon>
        <taxon>Gammaproteobacteria</taxon>
        <taxon>Enterobacterales</taxon>
        <taxon>Yersiniaceae</taxon>
        <taxon>Serratia</taxon>
    </lineage>
</organism>
<sequence>MKIQEIPLTADNQKFAITIMDTLYNLRLLWRGNCWVLDLYNSSGAPLVQSVPLISGTDLLEQYQHLQLGFALAVACDTPHQEYPTQDDLGKTSHLYLVTEQ</sequence>
<feature type="domain" description="Cyanophage baseplate Pam3 plug gp18" evidence="1">
    <location>
        <begin position="3"/>
        <end position="100"/>
    </location>
</feature>
<dbReference type="RefSeq" id="WP_147839290.1">
    <property type="nucleotide sequence ID" value="NZ_VOUP01000056.1"/>
</dbReference>
<dbReference type="Pfam" id="PF22479">
    <property type="entry name" value="Pam3_gp18"/>
    <property type="match status" value="1"/>
</dbReference>
<evidence type="ECO:0000313" key="3">
    <source>
        <dbReference type="Proteomes" id="UP000321307"/>
    </source>
</evidence>
<dbReference type="Proteomes" id="UP000321307">
    <property type="component" value="Unassembled WGS sequence"/>
</dbReference>
<comment type="caution">
    <text evidence="2">The sequence shown here is derived from an EMBL/GenBank/DDBJ whole genome shotgun (WGS) entry which is preliminary data.</text>
</comment>
<dbReference type="AlphaFoldDB" id="A0A9X9BZ75"/>
<reference evidence="2 3" key="1">
    <citation type="submission" date="2019-07" db="EMBL/GenBank/DDBJ databases">
        <title>Serratia strains were isolated from fresh produce.</title>
        <authorList>
            <person name="Cho G.-S."/>
            <person name="Stein M."/>
            <person name="Lee W."/>
            <person name="Suh S.H."/>
            <person name="Franz C.M.A.P."/>
        </authorList>
    </citation>
    <scope>NUCLEOTIDE SEQUENCE [LARGE SCALE GENOMIC DNA]</scope>
    <source>
        <strain evidence="2 3">S17</strain>
    </source>
</reference>
<gene>
    <name evidence="2" type="ORF">FOT63_25665</name>
</gene>
<evidence type="ECO:0000259" key="1">
    <source>
        <dbReference type="Pfam" id="PF22479"/>
    </source>
</evidence>
<protein>
    <recommendedName>
        <fullName evidence="1">Cyanophage baseplate Pam3 plug gp18 domain-containing protein</fullName>
    </recommendedName>
</protein>
<accession>A0A9X9BZ75</accession>
<evidence type="ECO:0000313" key="2">
    <source>
        <dbReference type="EMBL" id="TXE22173.1"/>
    </source>
</evidence>
<proteinExistence type="predicted"/>
<dbReference type="InterPro" id="IPR054252">
    <property type="entry name" value="Pam3_gp18"/>
</dbReference>